<protein>
    <recommendedName>
        <fullName evidence="17">Carbonic anhydrase</fullName>
        <ecNumber evidence="17">4.2.1.1</ecNumber>
    </recommendedName>
</protein>
<evidence type="ECO:0000256" key="9">
    <source>
        <dbReference type="ARBA" id="ARBA00022833"/>
    </source>
</evidence>
<dbReference type="PANTHER" id="PTHR18952">
    <property type="entry name" value="CARBONIC ANHYDRASE"/>
    <property type="match status" value="1"/>
</dbReference>
<keyword evidence="5" id="KW-1003">Cell membrane</keyword>
<dbReference type="Pfam" id="PF00194">
    <property type="entry name" value="Carb_anhydrase"/>
    <property type="match status" value="1"/>
</dbReference>
<evidence type="ECO:0000256" key="15">
    <source>
        <dbReference type="ARBA" id="ARBA00045603"/>
    </source>
</evidence>
<accession>A0A9W8CA40</accession>
<dbReference type="CDD" id="cd03117">
    <property type="entry name" value="alpha_CA_IV_XV_like"/>
    <property type="match status" value="1"/>
</dbReference>
<dbReference type="EC" id="4.2.1.1" evidence="17"/>
<dbReference type="FunFam" id="3.10.200.10:FF:000003">
    <property type="entry name" value="Carbonic anhydrase 12"/>
    <property type="match status" value="1"/>
</dbReference>
<keyword evidence="11" id="KW-1015">Disulfide bond</keyword>
<evidence type="ECO:0000256" key="2">
    <source>
        <dbReference type="ARBA" id="ARBA00004609"/>
    </source>
</evidence>
<keyword evidence="13 17" id="KW-0456">Lyase</keyword>
<comment type="subunit">
    <text evidence="4">Interacts with SLC4A4.</text>
</comment>
<keyword evidence="8" id="KW-0732">Signal</keyword>
<evidence type="ECO:0000256" key="14">
    <source>
        <dbReference type="ARBA" id="ARBA00023288"/>
    </source>
</evidence>
<evidence type="ECO:0000256" key="6">
    <source>
        <dbReference type="ARBA" id="ARBA00022622"/>
    </source>
</evidence>
<feature type="compositionally biased region" description="Basic and acidic residues" evidence="18">
    <location>
        <begin position="7"/>
        <end position="51"/>
    </location>
</feature>
<evidence type="ECO:0000313" key="22">
    <source>
        <dbReference type="Proteomes" id="UP001059041"/>
    </source>
</evidence>
<comment type="function">
    <text evidence="17">Reversible hydration of carbon dioxide.</text>
</comment>
<evidence type="ECO:0000256" key="16">
    <source>
        <dbReference type="ARBA" id="ARBA00049061"/>
    </source>
</evidence>
<dbReference type="Proteomes" id="UP001059041">
    <property type="component" value="Linkage Group LG2"/>
</dbReference>
<keyword evidence="14" id="KW-0449">Lipoprotein</keyword>
<dbReference type="PROSITE" id="PS00162">
    <property type="entry name" value="ALPHA_CA_1"/>
    <property type="match status" value="1"/>
</dbReference>
<dbReference type="GO" id="GO:0004089">
    <property type="term" value="F:carbonate dehydratase activity"/>
    <property type="evidence" value="ECO:0007669"/>
    <property type="project" value="UniProtKB-UniRule"/>
</dbReference>
<dbReference type="InterPro" id="IPR023561">
    <property type="entry name" value="Carbonic_anhydrase_a-class"/>
</dbReference>
<keyword evidence="19" id="KW-0812">Transmembrane</keyword>
<evidence type="ECO:0000256" key="18">
    <source>
        <dbReference type="SAM" id="MobiDB-lite"/>
    </source>
</evidence>
<dbReference type="InterPro" id="IPR018338">
    <property type="entry name" value="Carbonic_anhydrase_a-class_CS"/>
</dbReference>
<evidence type="ECO:0000256" key="7">
    <source>
        <dbReference type="ARBA" id="ARBA00022723"/>
    </source>
</evidence>
<keyword evidence="12" id="KW-0325">Glycoprotein</keyword>
<feature type="region of interest" description="Disordered" evidence="18">
    <location>
        <begin position="1"/>
        <end position="66"/>
    </location>
</feature>
<sequence length="553" mass="61519">MRKKKERRGETKEKRRIRKEKEEKKKKTLSNREKRDALSDSTRSRPADADPLRTVQRPVTTSEDENGACTSSLFRVDMKLEFSKQSDGCLQQTLRSNAPVTIVGRESFTTESCCVMSAVKLRACDKNLGLTGVCRSANPAPVTSGVKCSDMRLKEVQFVCGGSPLVNIRKRKMESDCTAAVLRVSAYEYGEMLFTVCHRYRDITGVGDAFNISVREELACLYTDILKHKMTSDSQRVTFAFIAGITGQSVTMKSLISLYLLSFLLHLSSSADWCYQTKGSCKGPENWKDINAECGSNRQSPINIVTKLTQLDKSLTPFNVTGYKTVFDSTVKKNNYTIEVAINTTATISGGNLEDTYKAVQFHLHWGANGVMGSEHTIDGEQYPMELHIVHIKQKYNSLQEAFGDPFGLAAFGFFFEESNSTNKNFDNLIDVLGSIQNKSGSVSIRNISASQLVLPEGNLASYYRYNGSLTIPNCSESVIWTVFEKPIPLSKQQLLFFSSLKLDDGTPMVATFRPVQPRRGRAVYRSSGPAVLASAVLLFVSITTTFSLSHLY</sequence>
<evidence type="ECO:0000256" key="10">
    <source>
        <dbReference type="ARBA" id="ARBA00023136"/>
    </source>
</evidence>
<evidence type="ECO:0000256" key="13">
    <source>
        <dbReference type="ARBA" id="ARBA00023239"/>
    </source>
</evidence>
<dbReference type="AlphaFoldDB" id="A0A9W8CA40"/>
<organism evidence="21 22">
    <name type="scientific">Triplophysa rosa</name>
    <name type="common">Cave loach</name>
    <dbReference type="NCBI Taxonomy" id="992332"/>
    <lineage>
        <taxon>Eukaryota</taxon>
        <taxon>Metazoa</taxon>
        <taxon>Chordata</taxon>
        <taxon>Craniata</taxon>
        <taxon>Vertebrata</taxon>
        <taxon>Euteleostomi</taxon>
        <taxon>Actinopterygii</taxon>
        <taxon>Neopterygii</taxon>
        <taxon>Teleostei</taxon>
        <taxon>Ostariophysi</taxon>
        <taxon>Cypriniformes</taxon>
        <taxon>Nemacheilidae</taxon>
        <taxon>Triplophysa</taxon>
    </lineage>
</organism>
<comment type="catalytic activity">
    <reaction evidence="16">
        <text>hydrogencarbonate + H(+) = CO2 + H2O</text>
        <dbReference type="Rhea" id="RHEA:10748"/>
        <dbReference type="ChEBI" id="CHEBI:15377"/>
        <dbReference type="ChEBI" id="CHEBI:15378"/>
        <dbReference type="ChEBI" id="CHEBI:16526"/>
        <dbReference type="ChEBI" id="CHEBI:17544"/>
        <dbReference type="EC" id="4.2.1.1"/>
    </reaction>
    <physiologicalReaction direction="left-to-right" evidence="16">
        <dbReference type="Rhea" id="RHEA:10749"/>
    </physiologicalReaction>
    <physiologicalReaction direction="right-to-left" evidence="16">
        <dbReference type="Rhea" id="RHEA:10750"/>
    </physiologicalReaction>
</comment>
<keyword evidence="22" id="KW-1185">Reference proteome</keyword>
<evidence type="ECO:0000256" key="8">
    <source>
        <dbReference type="ARBA" id="ARBA00022729"/>
    </source>
</evidence>
<proteinExistence type="inferred from homology"/>
<dbReference type="EMBL" id="JAFHDT010000002">
    <property type="protein sequence ID" value="KAI7813101.1"/>
    <property type="molecule type" value="Genomic_DNA"/>
</dbReference>
<dbReference type="GO" id="GO:0008270">
    <property type="term" value="F:zinc ion binding"/>
    <property type="evidence" value="ECO:0007669"/>
    <property type="project" value="UniProtKB-UniRule"/>
</dbReference>
<keyword evidence="7 17" id="KW-0479">Metal-binding</keyword>
<dbReference type="SMART" id="SM01057">
    <property type="entry name" value="Carb_anhydrase"/>
    <property type="match status" value="1"/>
</dbReference>
<keyword evidence="9 17" id="KW-0862">Zinc</keyword>
<feature type="domain" description="Alpha-carbonic anhydrase" evidence="20">
    <location>
        <begin position="271"/>
        <end position="528"/>
    </location>
</feature>
<keyword evidence="19" id="KW-1133">Transmembrane helix</keyword>
<evidence type="ECO:0000256" key="12">
    <source>
        <dbReference type="ARBA" id="ARBA00023180"/>
    </source>
</evidence>
<dbReference type="InterPro" id="IPR036398">
    <property type="entry name" value="CA_dom_sf"/>
</dbReference>
<comment type="cofactor">
    <cofactor evidence="1 17">
        <name>Zn(2+)</name>
        <dbReference type="ChEBI" id="CHEBI:29105"/>
    </cofactor>
</comment>
<comment type="function">
    <text evidence="15">Catalyzes the reversible hydration of carbon dioxide into bicarbonate and protons and thus is essential to maintaining intracellular and extracellular pH. May stimulate the sodium/bicarbonate transporter activity of SLC4A4 that acts in pH homeostasis. It is essential for acid overload removal from the retina and retina epithelium, and acid release in the choriocapillaris in the choroid.</text>
</comment>
<evidence type="ECO:0000256" key="3">
    <source>
        <dbReference type="ARBA" id="ARBA00010718"/>
    </source>
</evidence>
<evidence type="ECO:0000256" key="4">
    <source>
        <dbReference type="ARBA" id="ARBA00011736"/>
    </source>
</evidence>
<evidence type="ECO:0000313" key="21">
    <source>
        <dbReference type="EMBL" id="KAI7813101.1"/>
    </source>
</evidence>
<dbReference type="SUPFAM" id="SSF51069">
    <property type="entry name" value="Carbonic anhydrase"/>
    <property type="match status" value="1"/>
</dbReference>
<evidence type="ECO:0000256" key="1">
    <source>
        <dbReference type="ARBA" id="ARBA00001947"/>
    </source>
</evidence>
<keyword evidence="10 19" id="KW-0472">Membrane</keyword>
<comment type="subcellular location">
    <subcellularLocation>
        <location evidence="2">Cell membrane</location>
        <topology evidence="2">Lipid-anchor</topology>
        <topology evidence="2">GPI-anchor</topology>
    </subcellularLocation>
</comment>
<evidence type="ECO:0000256" key="17">
    <source>
        <dbReference type="RuleBase" id="RU367011"/>
    </source>
</evidence>
<evidence type="ECO:0000259" key="20">
    <source>
        <dbReference type="PROSITE" id="PS51144"/>
    </source>
</evidence>
<gene>
    <name evidence="21" type="ORF">IRJ41_014380</name>
</gene>
<dbReference type="PANTHER" id="PTHR18952:SF95">
    <property type="entry name" value="CARBONIC ANHYDRASE 4"/>
    <property type="match status" value="1"/>
</dbReference>
<dbReference type="InterPro" id="IPR001148">
    <property type="entry name" value="CA_dom"/>
</dbReference>
<dbReference type="PROSITE" id="PS51144">
    <property type="entry name" value="ALPHA_CA_2"/>
    <property type="match status" value="1"/>
</dbReference>
<reference evidence="21" key="1">
    <citation type="submission" date="2021-02" db="EMBL/GenBank/DDBJ databases">
        <title>Comparative genomics reveals that relaxation of natural selection precedes convergent phenotypic evolution of cavefish.</title>
        <authorList>
            <person name="Peng Z."/>
        </authorList>
    </citation>
    <scope>NUCLEOTIDE SEQUENCE</scope>
    <source>
        <tissue evidence="21">Muscle</tissue>
    </source>
</reference>
<evidence type="ECO:0000256" key="19">
    <source>
        <dbReference type="SAM" id="Phobius"/>
    </source>
</evidence>
<evidence type="ECO:0000256" key="5">
    <source>
        <dbReference type="ARBA" id="ARBA00022475"/>
    </source>
</evidence>
<name>A0A9W8CA40_TRIRA</name>
<dbReference type="InterPro" id="IPR041874">
    <property type="entry name" value="CA4/CA15"/>
</dbReference>
<keyword evidence="6" id="KW-0336">GPI-anchor</keyword>
<comment type="caution">
    <text evidence="21">The sequence shown here is derived from an EMBL/GenBank/DDBJ whole genome shotgun (WGS) entry which is preliminary data.</text>
</comment>
<dbReference type="GO" id="GO:0005886">
    <property type="term" value="C:plasma membrane"/>
    <property type="evidence" value="ECO:0007669"/>
    <property type="project" value="UniProtKB-SubCell"/>
</dbReference>
<comment type="similarity">
    <text evidence="3 17">Belongs to the alpha-carbonic anhydrase family.</text>
</comment>
<dbReference type="GO" id="GO:0098552">
    <property type="term" value="C:side of membrane"/>
    <property type="evidence" value="ECO:0007669"/>
    <property type="project" value="UniProtKB-KW"/>
</dbReference>
<evidence type="ECO:0000256" key="11">
    <source>
        <dbReference type="ARBA" id="ARBA00023157"/>
    </source>
</evidence>
<feature type="transmembrane region" description="Helical" evidence="19">
    <location>
        <begin position="529"/>
        <end position="549"/>
    </location>
</feature>
<dbReference type="Gene3D" id="3.10.200.10">
    <property type="entry name" value="Alpha carbonic anhydrase"/>
    <property type="match status" value="1"/>
</dbReference>